<dbReference type="EMBL" id="BART01017486">
    <property type="protein sequence ID" value="GAG78307.1"/>
    <property type="molecule type" value="Genomic_DNA"/>
</dbReference>
<reference evidence="1" key="1">
    <citation type="journal article" date="2014" name="Front. Microbiol.">
        <title>High frequency of phylogenetically diverse reductive dehalogenase-homologous genes in deep subseafloor sedimentary metagenomes.</title>
        <authorList>
            <person name="Kawai M."/>
            <person name="Futagami T."/>
            <person name="Toyoda A."/>
            <person name="Takaki Y."/>
            <person name="Nishi S."/>
            <person name="Hori S."/>
            <person name="Arai W."/>
            <person name="Tsubouchi T."/>
            <person name="Morono Y."/>
            <person name="Uchiyama I."/>
            <person name="Ito T."/>
            <person name="Fujiyama A."/>
            <person name="Inagaki F."/>
            <person name="Takami H."/>
        </authorList>
    </citation>
    <scope>NUCLEOTIDE SEQUENCE</scope>
    <source>
        <strain evidence="1">Expedition CK06-06</strain>
    </source>
</reference>
<accession>X1BAL9</accession>
<proteinExistence type="predicted"/>
<gene>
    <name evidence="1" type="ORF">S01H4_33269</name>
</gene>
<name>X1BAL9_9ZZZZ</name>
<comment type="caution">
    <text evidence="1">The sequence shown here is derived from an EMBL/GenBank/DDBJ whole genome shotgun (WGS) entry which is preliminary data.</text>
</comment>
<dbReference type="AlphaFoldDB" id="X1BAL9"/>
<protein>
    <submittedName>
        <fullName evidence="1">Uncharacterized protein</fullName>
    </submittedName>
</protein>
<sequence length="39" mass="3955">MATEVGRLESGCADPTHQAGGGAAVKLFMAMIIFSGDLT</sequence>
<organism evidence="1">
    <name type="scientific">marine sediment metagenome</name>
    <dbReference type="NCBI Taxonomy" id="412755"/>
    <lineage>
        <taxon>unclassified sequences</taxon>
        <taxon>metagenomes</taxon>
        <taxon>ecological metagenomes</taxon>
    </lineage>
</organism>
<evidence type="ECO:0000313" key="1">
    <source>
        <dbReference type="EMBL" id="GAG78307.1"/>
    </source>
</evidence>